<comment type="similarity">
    <text evidence="1">Belongs to the class I-like SAM-binding methyltransferase superfamily. TRM5/TYW2 family.</text>
</comment>
<keyword evidence="6 11" id="KW-0819">tRNA processing</keyword>
<dbReference type="GO" id="GO:0052906">
    <property type="term" value="F:tRNA (guanine(37)-N1)-methyltransferase activity"/>
    <property type="evidence" value="ECO:0007669"/>
    <property type="project" value="UniProtKB-UniRule"/>
</dbReference>
<comment type="caution">
    <text evidence="11">Lacks conserved residue(s) required for the propagation of feature annotation.</text>
</comment>
<comment type="caution">
    <text evidence="14">The sequence shown here is derived from an EMBL/GenBank/DDBJ whole genome shotgun (WGS) entry which is preliminary data.</text>
</comment>
<dbReference type="EC" id="2.1.1.228" evidence="11"/>
<evidence type="ECO:0000256" key="9">
    <source>
        <dbReference type="ARBA" id="ARBA00045951"/>
    </source>
</evidence>
<keyword evidence="4 11" id="KW-0808">Transferase</keyword>
<dbReference type="PANTHER" id="PTHR23245:SF36">
    <property type="entry name" value="TRNA (GUANINE(37)-N1)-METHYLTRANSFERASE"/>
    <property type="match status" value="1"/>
</dbReference>
<evidence type="ECO:0000259" key="13">
    <source>
        <dbReference type="PROSITE" id="PS51684"/>
    </source>
</evidence>
<dbReference type="Pfam" id="PF02475">
    <property type="entry name" value="TRM5-TYW2_MTfase"/>
    <property type="match status" value="1"/>
</dbReference>
<evidence type="ECO:0000256" key="11">
    <source>
        <dbReference type="HAMAP-Rule" id="MF_03152"/>
    </source>
</evidence>
<evidence type="ECO:0000256" key="8">
    <source>
        <dbReference type="ARBA" id="ARBA00023242"/>
    </source>
</evidence>
<keyword evidence="7 11" id="KW-0496">Mitochondrion</keyword>
<feature type="binding site" evidence="11">
    <location>
        <position position="522"/>
    </location>
    <ligand>
        <name>S-adenosyl-L-methionine</name>
        <dbReference type="ChEBI" id="CHEBI:59789"/>
    </ligand>
</feature>
<evidence type="ECO:0000313" key="14">
    <source>
        <dbReference type="EMBL" id="GFT37289.1"/>
    </source>
</evidence>
<name>A0A8X6NXF5_NEPPI</name>
<evidence type="ECO:0000256" key="2">
    <source>
        <dbReference type="ARBA" id="ARBA00022490"/>
    </source>
</evidence>
<reference evidence="14" key="1">
    <citation type="submission" date="2020-08" db="EMBL/GenBank/DDBJ databases">
        <title>Multicomponent nature underlies the extraordinary mechanical properties of spider dragline silk.</title>
        <authorList>
            <person name="Kono N."/>
            <person name="Nakamura H."/>
            <person name="Mori M."/>
            <person name="Yoshida Y."/>
            <person name="Ohtoshi R."/>
            <person name="Malay A.D."/>
            <person name="Moran D.A.P."/>
            <person name="Tomita M."/>
            <person name="Numata K."/>
            <person name="Arakawa K."/>
        </authorList>
    </citation>
    <scope>NUCLEOTIDE SEQUENCE</scope>
</reference>
<feature type="binding site" evidence="11">
    <location>
        <position position="425"/>
    </location>
    <ligand>
        <name>S-adenosyl-L-methionine</name>
        <dbReference type="ChEBI" id="CHEBI:59789"/>
    </ligand>
</feature>
<evidence type="ECO:0000313" key="15">
    <source>
        <dbReference type="Proteomes" id="UP000887013"/>
    </source>
</evidence>
<protein>
    <recommendedName>
        <fullName evidence="11">tRNA (guanine(37)-N1)-methyltransferase</fullName>
        <ecNumber evidence="11">2.1.1.228</ecNumber>
    </recommendedName>
    <alternativeName>
        <fullName evidence="11">M1G-methyltransferase</fullName>
    </alternativeName>
    <alternativeName>
        <fullName evidence="11">tRNA [GM37] methyltransferase</fullName>
    </alternativeName>
    <alternativeName>
        <fullName evidence="11">tRNA methyltransferase 5 homolog</fullName>
    </alternativeName>
</protein>
<dbReference type="PROSITE" id="PS51684">
    <property type="entry name" value="SAM_MT_TRM5_TYW2"/>
    <property type="match status" value="1"/>
</dbReference>
<dbReference type="GO" id="GO:0005634">
    <property type="term" value="C:nucleus"/>
    <property type="evidence" value="ECO:0007669"/>
    <property type="project" value="UniProtKB-SubCell"/>
</dbReference>
<dbReference type="GO" id="GO:0005759">
    <property type="term" value="C:mitochondrial matrix"/>
    <property type="evidence" value="ECO:0007669"/>
    <property type="project" value="UniProtKB-SubCell"/>
</dbReference>
<evidence type="ECO:0000256" key="1">
    <source>
        <dbReference type="ARBA" id="ARBA00009775"/>
    </source>
</evidence>
<comment type="function">
    <text evidence="9">Involved in mitochondrial tRNA methylation. Specifically methylates the N1 position of guanosine-37 in various tRNAs. Methylation is not dependent on the nature of the nucleoside 5' of the target nucleoside. This is the first step in the biosynthesis of wybutosine (yW), a modified base adjacent to the anticodon of tRNAs and required for accurate decoding.</text>
</comment>
<comment type="catalytic activity">
    <reaction evidence="10 11">
        <text>guanosine(37) in tRNA + S-adenosyl-L-methionine = N(1)-methylguanosine(37) in tRNA + S-adenosyl-L-homocysteine + H(+)</text>
        <dbReference type="Rhea" id="RHEA:36899"/>
        <dbReference type="Rhea" id="RHEA-COMP:10145"/>
        <dbReference type="Rhea" id="RHEA-COMP:10147"/>
        <dbReference type="ChEBI" id="CHEBI:15378"/>
        <dbReference type="ChEBI" id="CHEBI:57856"/>
        <dbReference type="ChEBI" id="CHEBI:59789"/>
        <dbReference type="ChEBI" id="CHEBI:73542"/>
        <dbReference type="ChEBI" id="CHEBI:74269"/>
        <dbReference type="EC" id="2.1.1.228"/>
    </reaction>
</comment>
<dbReference type="InterPro" id="IPR030382">
    <property type="entry name" value="MeTrfase_TRM5/TYW2"/>
</dbReference>
<keyword evidence="5 11" id="KW-0949">S-adenosyl-L-methionine</keyword>
<evidence type="ECO:0000256" key="4">
    <source>
        <dbReference type="ARBA" id="ARBA00022679"/>
    </source>
</evidence>
<dbReference type="SUPFAM" id="SSF53335">
    <property type="entry name" value="S-adenosyl-L-methionine-dependent methyltransferases"/>
    <property type="match status" value="1"/>
</dbReference>
<dbReference type="Proteomes" id="UP000887013">
    <property type="component" value="Unassembled WGS sequence"/>
</dbReference>
<evidence type="ECO:0000256" key="3">
    <source>
        <dbReference type="ARBA" id="ARBA00022603"/>
    </source>
</evidence>
<feature type="region of interest" description="Disordered" evidence="12">
    <location>
        <begin position="121"/>
        <end position="152"/>
    </location>
</feature>
<dbReference type="PANTHER" id="PTHR23245">
    <property type="entry name" value="TRNA METHYLTRANSFERASE"/>
    <property type="match status" value="1"/>
</dbReference>
<dbReference type="InterPro" id="IPR056743">
    <property type="entry name" value="TRM5-TYW2-like_MTfase"/>
</dbReference>
<gene>
    <name evidence="14" type="ORF">NPIL_421781</name>
</gene>
<feature type="binding site" evidence="11">
    <location>
        <begin position="463"/>
        <end position="464"/>
    </location>
    <ligand>
        <name>S-adenosyl-L-methionine</name>
        <dbReference type="ChEBI" id="CHEBI:59789"/>
    </ligand>
</feature>
<dbReference type="AlphaFoldDB" id="A0A8X6NXF5"/>
<dbReference type="InterPro" id="IPR056744">
    <property type="entry name" value="TRM5/TYW2-like_N"/>
</dbReference>
<dbReference type="EMBL" id="BMAW01014055">
    <property type="protein sequence ID" value="GFT37289.1"/>
    <property type="molecule type" value="Genomic_DNA"/>
</dbReference>
<evidence type="ECO:0000256" key="6">
    <source>
        <dbReference type="ARBA" id="ARBA00022694"/>
    </source>
</evidence>
<organism evidence="14 15">
    <name type="scientific">Nephila pilipes</name>
    <name type="common">Giant wood spider</name>
    <name type="synonym">Nephila maculata</name>
    <dbReference type="NCBI Taxonomy" id="299642"/>
    <lineage>
        <taxon>Eukaryota</taxon>
        <taxon>Metazoa</taxon>
        <taxon>Ecdysozoa</taxon>
        <taxon>Arthropoda</taxon>
        <taxon>Chelicerata</taxon>
        <taxon>Arachnida</taxon>
        <taxon>Araneae</taxon>
        <taxon>Araneomorphae</taxon>
        <taxon>Entelegynae</taxon>
        <taxon>Araneoidea</taxon>
        <taxon>Nephilidae</taxon>
        <taxon>Nephila</taxon>
    </lineage>
</organism>
<comment type="subunit">
    <text evidence="11">Monomer.</text>
</comment>
<dbReference type="GO" id="GO:0070901">
    <property type="term" value="P:mitochondrial tRNA methylation"/>
    <property type="evidence" value="ECO:0007669"/>
    <property type="project" value="UniProtKB-ARBA"/>
</dbReference>
<keyword evidence="2 11" id="KW-0963">Cytoplasm</keyword>
<dbReference type="InterPro" id="IPR021109">
    <property type="entry name" value="Peptidase_aspartic_dom_sf"/>
</dbReference>
<sequence>MAEGIRQNITAMSAVVNLYIEGKVIPTEFLVLPEAKGNKTLLGRDFLNAAGIVLDVQGGKWYFFENPRKQCEFFKKPLEEIAISAFELREDEVTYEIADPANPDQVLGTYHISALKDYHESGVERDTGPVAPLRKRGRPKKLPPGSELRRQQNQRGSLYLRFVLEGLLDSYRYIVFAHPDIIAKHYSLCKFYSTSVQNMSIEIQIFSERELSVFPPHKVRGMKVLDRDAFRKEVSVPFLLVTFDIFGEVVELLKQRDCLLDIDNLQPVQDIGKDKIILLNPDLSEEKLLFLSQCIHTFDVSNVSWRRITVTYENWNAQEILKAILPINTNNKTTIYSITGHIIHVCIKPELKDFKYVIGQVLLDKHPNIRTVIYKVPIIEDKFHNLSFELLAGVPEYEILVKEKNFQYAFDFSKVLWNPPLVKEREQIFKKIESGDLVYDVFADVGKYAIPLAGRKCHVHANDINPDSYKWLCHNVNLNKVTQYIHTYNLDEKGFIQTIVKNGLIDFWSRENNNSRVHVLLNLPSCAIDFLETFKGLFSENLLKVGVMPIINCYFYPKKGETYKYTIDKYFDDEAKKSLKISVIRLVKAKSVLFRATYKLTKKTLFLDFGEPPAKKLKCGDEN</sequence>
<dbReference type="OrthoDB" id="6416727at2759"/>
<dbReference type="Pfam" id="PF25133">
    <property type="entry name" value="TYW2_N_2"/>
    <property type="match status" value="1"/>
</dbReference>
<dbReference type="Gene3D" id="3.30.300.110">
    <property type="entry name" value="Met-10+ protein-like domains"/>
    <property type="match status" value="1"/>
</dbReference>
<accession>A0A8X6NXF5</accession>
<evidence type="ECO:0000256" key="5">
    <source>
        <dbReference type="ARBA" id="ARBA00022691"/>
    </source>
</evidence>
<dbReference type="InterPro" id="IPR025792">
    <property type="entry name" value="tRNA_Gua_MeTrfase_euk"/>
</dbReference>
<comment type="function">
    <text evidence="11">Specifically methylates the N1 position of guanosine-37 in various cytoplasmic and mitochondrial tRNAs. Methylation is not dependent on the nature of the nucleoside 5' of the target nucleoside. This is the first step in the biosynthesis of wybutosine (yW), a modified base adjacent to the anticodon of tRNAs and required for accurate decoding.</text>
</comment>
<dbReference type="HAMAP" id="MF_03152">
    <property type="entry name" value="TRM5"/>
    <property type="match status" value="1"/>
</dbReference>
<keyword evidence="3 11" id="KW-0489">Methyltransferase</keyword>
<dbReference type="FunFam" id="3.30.300.110:FF:000001">
    <property type="entry name" value="tRNA (guanine(37)-N1)-methyltransferase"/>
    <property type="match status" value="1"/>
</dbReference>
<dbReference type="Gene3D" id="2.40.70.10">
    <property type="entry name" value="Acid Proteases"/>
    <property type="match status" value="1"/>
</dbReference>
<feature type="domain" description="SAM-dependent methyltransferase TRM5/TYW2-type" evidence="13">
    <location>
        <begin position="336"/>
        <end position="602"/>
    </location>
</feature>
<evidence type="ECO:0000256" key="12">
    <source>
        <dbReference type="SAM" id="MobiDB-lite"/>
    </source>
</evidence>
<comment type="subcellular location">
    <subcellularLocation>
        <location evidence="11">Mitochondrion matrix</location>
    </subcellularLocation>
    <subcellularLocation>
        <location evidence="11">Nucleus</location>
    </subcellularLocation>
    <subcellularLocation>
        <location evidence="11">Cytoplasm</location>
    </subcellularLocation>
    <text evidence="11">Predominantly in the mitochondria and in the nucleus.</text>
</comment>
<keyword evidence="8 11" id="KW-0539">Nucleus</keyword>
<proteinExistence type="inferred from homology"/>
<dbReference type="Gene3D" id="3.40.50.150">
    <property type="entry name" value="Vaccinia Virus protein VP39"/>
    <property type="match status" value="1"/>
</dbReference>
<dbReference type="GO" id="GO:0002939">
    <property type="term" value="P:tRNA N1-guanine methylation"/>
    <property type="evidence" value="ECO:0007669"/>
    <property type="project" value="TreeGrafter"/>
</dbReference>
<keyword evidence="15" id="KW-1185">Reference proteome</keyword>
<evidence type="ECO:0000256" key="10">
    <source>
        <dbReference type="ARBA" id="ARBA00047783"/>
    </source>
</evidence>
<evidence type="ECO:0000256" key="7">
    <source>
        <dbReference type="ARBA" id="ARBA00023128"/>
    </source>
</evidence>
<dbReference type="InterPro" id="IPR029063">
    <property type="entry name" value="SAM-dependent_MTases_sf"/>
</dbReference>
<comment type="similarity">
    <text evidence="11">Belongs to the TRM5 / TYW2 family.</text>
</comment>